<sequence length="465" mass="51041">MSVRRRYWLFLAFAWAALMVLGSWYPFDLKTGSLAEAWADWSHVTDWSQQSRSDLAINMMLGIPLGFLLVLVGGASPLAPSQSPRYHRNSISVIIAVCLVAAVSLFVELGQHWYGRRVPSRNDTISQLLGGLVGGLLAYGGGSWFSSRVARFWSGRSHQSPFKALLDLYVAGYLLWAWMPFIPAVSPSELKAKWRSGMIQLSPFENWHTDTWQSLYTAAVTIATALPIGVWFAYWSGTDGRNPPQRTRVHWIQSAMFAVGGVVCLEACQAFIETRTAAVDDAIGSAVGAGVGACWAGRMWSSDSPFPLRSWATAPVLLIVAILYSLGYLLVSWAPFDFADSGLEMKQRFDQFRSIAMTNWFSGNDMAMASNLLRSLWFSMLLGSLAGMSAAFAAPSRLKRITVLRWLAAVVFCVSVCLLAEGGQIFERSRSPSLIELAVRIVGVAIGMAIAIAIARSETRGDLQI</sequence>
<keyword evidence="4" id="KW-1185">Reference proteome</keyword>
<dbReference type="OrthoDB" id="283584at2"/>
<dbReference type="PANTHER" id="PTHR28008">
    <property type="entry name" value="DOMAIN PROTEIN, PUTATIVE (AFU_ORTHOLOGUE AFUA_3G10980)-RELATED"/>
    <property type="match status" value="1"/>
</dbReference>
<feature type="transmembrane region" description="Helical" evidence="1">
    <location>
        <begin position="91"/>
        <end position="113"/>
    </location>
</feature>
<evidence type="ECO:0000313" key="4">
    <source>
        <dbReference type="Proteomes" id="UP000315471"/>
    </source>
</evidence>
<feature type="transmembrane region" description="Helical" evidence="1">
    <location>
        <begin position="215"/>
        <end position="237"/>
    </location>
</feature>
<feature type="transmembrane region" description="Helical" evidence="1">
    <location>
        <begin position="406"/>
        <end position="425"/>
    </location>
</feature>
<feature type="domain" description="VanZ-like" evidence="2">
    <location>
        <begin position="9"/>
        <end position="138"/>
    </location>
</feature>
<feature type="transmembrane region" description="Helical" evidence="1">
    <location>
        <begin position="437"/>
        <end position="455"/>
    </location>
</feature>
<feature type="transmembrane region" description="Helical" evidence="1">
    <location>
        <begin position="125"/>
        <end position="145"/>
    </location>
</feature>
<dbReference type="PANTHER" id="PTHR28008:SF1">
    <property type="entry name" value="DOMAIN PROTEIN, PUTATIVE (AFU_ORTHOLOGUE AFUA_3G10980)-RELATED"/>
    <property type="match status" value="1"/>
</dbReference>
<feature type="transmembrane region" description="Helical" evidence="1">
    <location>
        <begin position="7"/>
        <end position="27"/>
    </location>
</feature>
<dbReference type="EMBL" id="SJPY01000002">
    <property type="protein sequence ID" value="TWU44354.1"/>
    <property type="molecule type" value="Genomic_DNA"/>
</dbReference>
<keyword evidence="1" id="KW-1133">Transmembrane helix</keyword>
<dbReference type="AlphaFoldDB" id="A0A5C6E6Y9"/>
<comment type="caution">
    <text evidence="3">The sequence shown here is derived from an EMBL/GenBank/DDBJ whole genome shotgun (WGS) entry which is preliminary data.</text>
</comment>
<proteinExistence type="predicted"/>
<evidence type="ECO:0000313" key="3">
    <source>
        <dbReference type="EMBL" id="TWU44354.1"/>
    </source>
</evidence>
<feature type="transmembrane region" description="Helical" evidence="1">
    <location>
        <begin position="166"/>
        <end position="185"/>
    </location>
</feature>
<dbReference type="RefSeq" id="WP_146599320.1">
    <property type="nucleotide sequence ID" value="NZ_SJPY01000002.1"/>
</dbReference>
<name>A0A5C6E6Y9_9BACT</name>
<feature type="transmembrane region" description="Helical" evidence="1">
    <location>
        <begin position="376"/>
        <end position="394"/>
    </location>
</feature>
<gene>
    <name evidence="3" type="ORF">Q31b_18900</name>
</gene>
<dbReference type="Proteomes" id="UP000315471">
    <property type="component" value="Unassembled WGS sequence"/>
</dbReference>
<feature type="transmembrane region" description="Helical" evidence="1">
    <location>
        <begin position="278"/>
        <end position="296"/>
    </location>
</feature>
<organism evidence="3 4">
    <name type="scientific">Novipirellula aureliae</name>
    <dbReference type="NCBI Taxonomy" id="2527966"/>
    <lineage>
        <taxon>Bacteria</taxon>
        <taxon>Pseudomonadati</taxon>
        <taxon>Planctomycetota</taxon>
        <taxon>Planctomycetia</taxon>
        <taxon>Pirellulales</taxon>
        <taxon>Pirellulaceae</taxon>
        <taxon>Novipirellula</taxon>
    </lineage>
</organism>
<evidence type="ECO:0000259" key="2">
    <source>
        <dbReference type="Pfam" id="PF04892"/>
    </source>
</evidence>
<feature type="transmembrane region" description="Helical" evidence="1">
    <location>
        <begin position="316"/>
        <end position="336"/>
    </location>
</feature>
<protein>
    <submittedName>
        <fullName evidence="3">VanZ like family protein</fullName>
    </submittedName>
</protein>
<feature type="transmembrane region" description="Helical" evidence="1">
    <location>
        <begin position="55"/>
        <end position="79"/>
    </location>
</feature>
<reference evidence="3 4" key="1">
    <citation type="submission" date="2019-02" db="EMBL/GenBank/DDBJ databases">
        <title>Deep-cultivation of Planctomycetes and their phenomic and genomic characterization uncovers novel biology.</title>
        <authorList>
            <person name="Wiegand S."/>
            <person name="Jogler M."/>
            <person name="Boedeker C."/>
            <person name="Pinto D."/>
            <person name="Vollmers J."/>
            <person name="Rivas-Marin E."/>
            <person name="Kohn T."/>
            <person name="Peeters S.H."/>
            <person name="Heuer A."/>
            <person name="Rast P."/>
            <person name="Oberbeckmann S."/>
            <person name="Bunk B."/>
            <person name="Jeske O."/>
            <person name="Meyerdierks A."/>
            <person name="Storesund J.E."/>
            <person name="Kallscheuer N."/>
            <person name="Luecker S."/>
            <person name="Lage O.M."/>
            <person name="Pohl T."/>
            <person name="Merkel B.J."/>
            <person name="Hornburger P."/>
            <person name="Mueller R.-W."/>
            <person name="Bruemmer F."/>
            <person name="Labrenz M."/>
            <person name="Spormann A.M."/>
            <person name="Op Den Camp H."/>
            <person name="Overmann J."/>
            <person name="Amann R."/>
            <person name="Jetten M.S.M."/>
            <person name="Mascher T."/>
            <person name="Medema M.H."/>
            <person name="Devos D.P."/>
            <person name="Kaster A.-K."/>
            <person name="Ovreas L."/>
            <person name="Rohde M."/>
            <person name="Galperin M.Y."/>
            <person name="Jogler C."/>
        </authorList>
    </citation>
    <scope>NUCLEOTIDE SEQUENCE [LARGE SCALE GENOMIC DNA]</scope>
    <source>
        <strain evidence="3 4">Q31b</strain>
    </source>
</reference>
<accession>A0A5C6E6Y9</accession>
<dbReference type="Pfam" id="PF04892">
    <property type="entry name" value="VanZ"/>
    <property type="match status" value="1"/>
</dbReference>
<evidence type="ECO:0000256" key="1">
    <source>
        <dbReference type="SAM" id="Phobius"/>
    </source>
</evidence>
<keyword evidence="1" id="KW-0812">Transmembrane</keyword>
<feature type="transmembrane region" description="Helical" evidence="1">
    <location>
        <begin position="249"/>
        <end position="272"/>
    </location>
</feature>
<dbReference type="InterPro" id="IPR006976">
    <property type="entry name" value="VanZ-like"/>
</dbReference>
<keyword evidence="1" id="KW-0472">Membrane</keyword>